<comment type="caution">
    <text evidence="6">The sequence shown here is derived from an EMBL/GenBank/DDBJ whole genome shotgun (WGS) entry which is preliminary data.</text>
</comment>
<name>A0A9N8V5V3_FUNMO</name>
<evidence type="ECO:0000256" key="3">
    <source>
        <dbReference type="ARBA" id="ARBA00022827"/>
    </source>
</evidence>
<comment type="similarity">
    <text evidence="1">Belongs to the GMC oxidoreductase family.</text>
</comment>
<keyword evidence="4" id="KW-0560">Oxidoreductase</keyword>
<protein>
    <submittedName>
        <fullName evidence="6">149_t:CDS:1</fullName>
    </submittedName>
</protein>
<keyword evidence="3" id="KW-0274">FAD</keyword>
<evidence type="ECO:0000256" key="1">
    <source>
        <dbReference type="ARBA" id="ARBA00010790"/>
    </source>
</evidence>
<dbReference type="AlphaFoldDB" id="A0A9N8V5V3"/>
<reference evidence="6" key="1">
    <citation type="submission" date="2021-06" db="EMBL/GenBank/DDBJ databases">
        <authorList>
            <person name="Kallberg Y."/>
            <person name="Tangrot J."/>
            <person name="Rosling A."/>
        </authorList>
    </citation>
    <scope>NUCLEOTIDE SEQUENCE</scope>
    <source>
        <strain evidence="6">87-6 pot B 2015</strain>
    </source>
</reference>
<dbReference type="EMBL" id="CAJVPP010000112">
    <property type="protein sequence ID" value="CAG8444000.1"/>
    <property type="molecule type" value="Genomic_DNA"/>
</dbReference>
<dbReference type="Pfam" id="PF05199">
    <property type="entry name" value="GMC_oxred_C"/>
    <property type="match status" value="1"/>
</dbReference>
<proteinExistence type="inferred from homology"/>
<dbReference type="GO" id="GO:0016614">
    <property type="term" value="F:oxidoreductase activity, acting on CH-OH group of donors"/>
    <property type="evidence" value="ECO:0007669"/>
    <property type="project" value="InterPro"/>
</dbReference>
<evidence type="ECO:0000256" key="2">
    <source>
        <dbReference type="ARBA" id="ARBA00022630"/>
    </source>
</evidence>
<feature type="domain" description="Glucose-methanol-choline oxidoreductase C-terminal" evidence="5">
    <location>
        <begin position="101"/>
        <end position="136"/>
    </location>
</feature>
<dbReference type="PANTHER" id="PTHR46056">
    <property type="entry name" value="LONG-CHAIN-ALCOHOL OXIDASE"/>
    <property type="match status" value="1"/>
</dbReference>
<evidence type="ECO:0000259" key="5">
    <source>
        <dbReference type="Pfam" id="PF05199"/>
    </source>
</evidence>
<gene>
    <name evidence="6" type="ORF">FMOSSE_LOCUS1034</name>
</gene>
<dbReference type="Proteomes" id="UP000789375">
    <property type="component" value="Unassembled WGS sequence"/>
</dbReference>
<accession>A0A9N8V5V3</accession>
<evidence type="ECO:0000313" key="6">
    <source>
        <dbReference type="EMBL" id="CAG8444000.1"/>
    </source>
</evidence>
<evidence type="ECO:0000313" key="7">
    <source>
        <dbReference type="Proteomes" id="UP000789375"/>
    </source>
</evidence>
<keyword evidence="7" id="KW-1185">Reference proteome</keyword>
<dbReference type="PANTHER" id="PTHR46056:SF12">
    <property type="entry name" value="LONG-CHAIN-ALCOHOL OXIDASE"/>
    <property type="match status" value="1"/>
</dbReference>
<evidence type="ECO:0000256" key="4">
    <source>
        <dbReference type="ARBA" id="ARBA00023002"/>
    </source>
</evidence>
<keyword evidence="2" id="KW-0285">Flavoprotein</keyword>
<organism evidence="6 7">
    <name type="scientific">Funneliformis mosseae</name>
    <name type="common">Endomycorrhizal fungus</name>
    <name type="synonym">Glomus mosseae</name>
    <dbReference type="NCBI Taxonomy" id="27381"/>
    <lineage>
        <taxon>Eukaryota</taxon>
        <taxon>Fungi</taxon>
        <taxon>Fungi incertae sedis</taxon>
        <taxon>Mucoromycota</taxon>
        <taxon>Glomeromycotina</taxon>
        <taxon>Glomeromycetes</taxon>
        <taxon>Glomerales</taxon>
        <taxon>Glomeraceae</taxon>
        <taxon>Funneliformis</taxon>
    </lineage>
</organism>
<dbReference type="InterPro" id="IPR007867">
    <property type="entry name" value="GMC_OxRtase_C"/>
</dbReference>
<sequence>MFGEIETPVLHPSHIAGSCPWKGSLHHKQLLLGINNLSTLIVVTRDRDGGIILSLKILVSAGAKQVGTAQAGIEDFFVNELGNVEESSFLKYLEKVEDIGLTENRTFIGTAHQMGTCRMGDHPLNSVADPHGKVWRI</sequence>